<protein>
    <recommendedName>
        <fullName evidence="2">Thioredoxin domain-containing protein</fullName>
    </recommendedName>
</protein>
<dbReference type="Proteomes" id="UP000605970">
    <property type="component" value="Unassembled WGS sequence"/>
</dbReference>
<dbReference type="InterPro" id="IPR010405">
    <property type="entry name" value="COBRA1"/>
</dbReference>
<dbReference type="PROSITE" id="PS51352">
    <property type="entry name" value="THIOREDOXIN_2"/>
    <property type="match status" value="1"/>
</dbReference>
<evidence type="ECO:0000259" key="2">
    <source>
        <dbReference type="PROSITE" id="PS51352"/>
    </source>
</evidence>
<dbReference type="GO" id="GO:0034244">
    <property type="term" value="P:negative regulation of transcription elongation by RNA polymerase II"/>
    <property type="evidence" value="ECO:0007669"/>
    <property type="project" value="TreeGrafter"/>
</dbReference>
<dbReference type="InterPro" id="IPR002109">
    <property type="entry name" value="Glutaredoxin"/>
</dbReference>
<feature type="domain" description="Thioredoxin" evidence="2">
    <location>
        <begin position="616"/>
        <end position="763"/>
    </location>
</feature>
<keyword evidence="4" id="KW-1185">Reference proteome</keyword>
<dbReference type="AlphaFoldDB" id="A0A8S9ZIU5"/>
<evidence type="ECO:0000256" key="1">
    <source>
        <dbReference type="SAM" id="Coils"/>
    </source>
</evidence>
<gene>
    <name evidence="3" type="ORF">Mgra_00007365</name>
</gene>
<dbReference type="PANTHER" id="PTHR13503">
    <property type="entry name" value="NEGATIVE ELONGATION FACTOR COMPLEX MEMBER B"/>
    <property type="match status" value="1"/>
</dbReference>
<organism evidence="3 4">
    <name type="scientific">Meloidogyne graminicola</name>
    <dbReference type="NCBI Taxonomy" id="189291"/>
    <lineage>
        <taxon>Eukaryota</taxon>
        <taxon>Metazoa</taxon>
        <taxon>Ecdysozoa</taxon>
        <taxon>Nematoda</taxon>
        <taxon>Chromadorea</taxon>
        <taxon>Rhabditida</taxon>
        <taxon>Tylenchina</taxon>
        <taxon>Tylenchomorpha</taxon>
        <taxon>Tylenchoidea</taxon>
        <taxon>Meloidogynidae</taxon>
        <taxon>Meloidogyninae</taxon>
        <taxon>Meloidogyne</taxon>
    </lineage>
</organism>
<reference evidence="3" key="1">
    <citation type="journal article" date="2020" name="Ecol. Evol.">
        <title>Genome structure and content of the rice root-knot nematode (Meloidogyne graminicola).</title>
        <authorList>
            <person name="Phan N.T."/>
            <person name="Danchin E.G.J."/>
            <person name="Klopp C."/>
            <person name="Perfus-Barbeoch L."/>
            <person name="Kozlowski D.K."/>
            <person name="Koutsovoulos G.D."/>
            <person name="Lopez-Roques C."/>
            <person name="Bouchez O."/>
            <person name="Zahm M."/>
            <person name="Besnard G."/>
            <person name="Bellafiore S."/>
        </authorList>
    </citation>
    <scope>NUCLEOTIDE SEQUENCE</scope>
    <source>
        <strain evidence="3">VN-18</strain>
    </source>
</reference>
<accession>A0A8S9ZIU5</accession>
<proteinExistence type="predicted"/>
<dbReference type="SUPFAM" id="SSF52833">
    <property type="entry name" value="Thioredoxin-like"/>
    <property type="match status" value="2"/>
</dbReference>
<dbReference type="InterPro" id="IPR013766">
    <property type="entry name" value="Thioredoxin_domain"/>
</dbReference>
<dbReference type="PANTHER" id="PTHR13503:SF3">
    <property type="entry name" value="NEGATIVE ELONGATION FACTOR B"/>
    <property type="match status" value="1"/>
</dbReference>
<keyword evidence="1" id="KW-0175">Coiled coil</keyword>
<comment type="caution">
    <text evidence="3">The sequence shown here is derived from an EMBL/GenBank/DDBJ whole genome shotgun (WGS) entry which is preliminary data.</text>
</comment>
<dbReference type="InterPro" id="IPR036249">
    <property type="entry name" value="Thioredoxin-like_sf"/>
</dbReference>
<sequence>MVTNISPTSTNQYLKDLEKCGIATSNNLREILTTCSDPVEAIKQFQLANNVQLPSLKPVMKLLDLHGISRTDYHETVVNELTERLISKIGSLGTSQTPENIHRLERHLERCFRLYRVPRIRPIVLETLAKLPKVADRYLKLIICDKELYDQCAVSVRQQIWVKNETLFLESIEPIIDSYISEESRQHLIFVEKKSSGDILNELNNEQGGQQQQQLRSPVINFTSCFFAGEGATKQRRQRKQVQELISMIGLREQLYTRLVETLRERFISTENFYYCSLRFDLLMALRDVNMEFCGKVDVCHDFAWCLDACSKHLRTKLLDAQQLNKLKTLLESGGGGKKCQNKAIIIPEMAMIAGDPHILHLLASFAVRMLRDNAGSPRPHLPKEMGSLQLLLKLLLMGVYARSLLLGEENFVNLIERELKEINGHFLPAFSTMIVQDAIRAECQISSSIKILEDLYFKQRPSCIDMFIKEKFLCSLLWFHHLILGGDYCPLSGTIKRKQLFEPLIAFKFSEPLICMNKQLAIKDPWVQLLVQKLVQFSGCLSNELTANLFIQSFFIPNLKSIPNSIIKKKKKELEEGEVNEEEDEEIDDKILVKSFVKEFGKWREQLEETRLSRGGVGIPLRISSSSTTINTTIETKQQFLDFINSEGKFTKIVLFWADWSEACADYDKLILEIKKDEKEYGEDYQIIKLMAEGNEELAAEYKVNSVPTILAFQILELRASGNYRRLSTDKTEGIIDTTKKKEKSEEEKKEELNERLKRLINKERLTLFMKGSPSEPKCGFSQQIVKLLKSHNVQFWTFDILLDEQVRQDLDGELLGGIDVVREEMKDPAFVEKLPKLQ</sequence>
<dbReference type="Pfam" id="PF00462">
    <property type="entry name" value="Glutaredoxin"/>
    <property type="match status" value="1"/>
</dbReference>
<evidence type="ECO:0000313" key="3">
    <source>
        <dbReference type="EMBL" id="KAF7633264.1"/>
    </source>
</evidence>
<dbReference type="GO" id="GO:0032021">
    <property type="term" value="C:NELF complex"/>
    <property type="evidence" value="ECO:0007669"/>
    <property type="project" value="TreeGrafter"/>
</dbReference>
<feature type="coiled-coil region" evidence="1">
    <location>
        <begin position="736"/>
        <end position="764"/>
    </location>
</feature>
<dbReference type="OrthoDB" id="5548359at2759"/>
<dbReference type="EMBL" id="JABEBT010000081">
    <property type="protein sequence ID" value="KAF7633264.1"/>
    <property type="molecule type" value="Genomic_DNA"/>
</dbReference>
<name>A0A8S9ZIU5_9BILA</name>
<dbReference type="PROSITE" id="PS51354">
    <property type="entry name" value="GLUTAREDOXIN_2"/>
    <property type="match status" value="1"/>
</dbReference>
<dbReference type="Pfam" id="PF00085">
    <property type="entry name" value="Thioredoxin"/>
    <property type="match status" value="1"/>
</dbReference>
<dbReference type="Pfam" id="PF06209">
    <property type="entry name" value="COBRA1"/>
    <property type="match status" value="2"/>
</dbReference>
<evidence type="ECO:0000313" key="4">
    <source>
        <dbReference type="Proteomes" id="UP000605970"/>
    </source>
</evidence>
<dbReference type="Gene3D" id="3.40.30.10">
    <property type="entry name" value="Glutaredoxin"/>
    <property type="match status" value="2"/>
</dbReference>